<sequence length="88" mass="10008">MNNDNSTQHSSMFWAQSQDVIGSAWSTFRLWATTVRNTAAQCMIRVKIAKMQSALNRLTDEQLKQIGLARKDIAQHAVYLIGYEYDGL</sequence>
<keyword evidence="2" id="KW-1185">Reference proteome</keyword>
<name>A0ABY2UNN3_9RHOB</name>
<evidence type="ECO:0008006" key="3">
    <source>
        <dbReference type="Google" id="ProtNLM"/>
    </source>
</evidence>
<dbReference type="EMBL" id="VAUA01000015">
    <property type="protein sequence ID" value="TLP55531.1"/>
    <property type="molecule type" value="Genomic_DNA"/>
</dbReference>
<accession>A0ABY2UNN3</accession>
<comment type="caution">
    <text evidence="1">The sequence shown here is derived from an EMBL/GenBank/DDBJ whole genome shotgun (WGS) entry which is preliminary data.</text>
</comment>
<dbReference type="Proteomes" id="UP000305041">
    <property type="component" value="Unassembled WGS sequence"/>
</dbReference>
<dbReference type="RefSeq" id="WP_138165408.1">
    <property type="nucleotide sequence ID" value="NZ_VAUA01000015.1"/>
</dbReference>
<organism evidence="1 2">
    <name type="scientific">Parasedimentitalea maritima</name>
    <dbReference type="NCBI Taxonomy" id="2578117"/>
    <lineage>
        <taxon>Bacteria</taxon>
        <taxon>Pseudomonadati</taxon>
        <taxon>Pseudomonadota</taxon>
        <taxon>Alphaproteobacteria</taxon>
        <taxon>Rhodobacterales</taxon>
        <taxon>Paracoccaceae</taxon>
        <taxon>Parasedimentitalea</taxon>
    </lineage>
</organism>
<reference evidence="1 2" key="1">
    <citation type="submission" date="2019-05" db="EMBL/GenBank/DDBJ databases">
        <title>Draft genome sequence of Pelagicola sp. DSW4-44.</title>
        <authorList>
            <person name="Oh J."/>
        </authorList>
    </citation>
    <scope>NUCLEOTIDE SEQUENCE [LARGE SCALE GENOMIC DNA]</scope>
    <source>
        <strain evidence="1 2">DSW4-44</strain>
    </source>
</reference>
<evidence type="ECO:0000313" key="2">
    <source>
        <dbReference type="Proteomes" id="UP000305041"/>
    </source>
</evidence>
<gene>
    <name evidence="1" type="ORF">FEE96_22720</name>
</gene>
<evidence type="ECO:0000313" key="1">
    <source>
        <dbReference type="EMBL" id="TLP55531.1"/>
    </source>
</evidence>
<proteinExistence type="predicted"/>
<protein>
    <recommendedName>
        <fullName evidence="3">DUF1127 domain-containing protein</fullName>
    </recommendedName>
</protein>